<dbReference type="SUPFAM" id="SSF55120">
    <property type="entry name" value="Pseudouridine synthase"/>
    <property type="match status" value="1"/>
</dbReference>
<protein>
    <submittedName>
        <fullName evidence="4">RNA pseudouridine synthase</fullName>
    </submittedName>
</protein>
<dbReference type="PANTHER" id="PTHR21600:SF44">
    <property type="entry name" value="RIBOSOMAL LARGE SUBUNIT PSEUDOURIDINE SYNTHASE D"/>
    <property type="match status" value="1"/>
</dbReference>
<feature type="domain" description="Pseudouridine synthase RsuA/RluA-like" evidence="3">
    <location>
        <begin position="18"/>
        <end position="169"/>
    </location>
</feature>
<dbReference type="RefSeq" id="WP_134439035.1">
    <property type="nucleotide sequence ID" value="NZ_CP065957.1"/>
</dbReference>
<dbReference type="OrthoDB" id="9807829at2"/>
<evidence type="ECO:0000313" key="5">
    <source>
        <dbReference type="Proteomes" id="UP000297713"/>
    </source>
</evidence>
<dbReference type="PANTHER" id="PTHR21600">
    <property type="entry name" value="MITOCHONDRIAL RNA PSEUDOURIDINE SYNTHASE"/>
    <property type="match status" value="1"/>
</dbReference>
<comment type="similarity">
    <text evidence="1">Belongs to the pseudouridine synthase RluA family.</text>
</comment>
<dbReference type="InterPro" id="IPR020103">
    <property type="entry name" value="PsdUridine_synth_cat_dom_sf"/>
</dbReference>
<reference evidence="4 5" key="1">
    <citation type="submission" date="2016-05" db="EMBL/GenBank/DDBJ databases">
        <title>Diversity and Homogeneity among Thermoacidophilic Verrucomicrobia Methanotrophs Linked with Geographical Origin.</title>
        <authorList>
            <person name="Erikstad H.-A."/>
            <person name="Smestad N.B."/>
            <person name="Ceballos R.M."/>
            <person name="Birkeland N.-K."/>
        </authorList>
    </citation>
    <scope>NUCLEOTIDE SEQUENCE [LARGE SCALE GENOMIC DNA]</scope>
    <source>
        <strain evidence="4 5">Phi</strain>
    </source>
</reference>
<evidence type="ECO:0000256" key="2">
    <source>
        <dbReference type="ARBA" id="ARBA00023235"/>
    </source>
</evidence>
<dbReference type="Proteomes" id="UP000297713">
    <property type="component" value="Unassembled WGS sequence"/>
</dbReference>
<dbReference type="Pfam" id="PF00849">
    <property type="entry name" value="PseudoU_synth_2"/>
    <property type="match status" value="1"/>
</dbReference>
<dbReference type="Gene3D" id="3.30.2350.10">
    <property type="entry name" value="Pseudouridine synthase"/>
    <property type="match status" value="1"/>
</dbReference>
<evidence type="ECO:0000259" key="3">
    <source>
        <dbReference type="Pfam" id="PF00849"/>
    </source>
</evidence>
<keyword evidence="5" id="KW-1185">Reference proteome</keyword>
<dbReference type="GO" id="GO:0140098">
    <property type="term" value="F:catalytic activity, acting on RNA"/>
    <property type="evidence" value="ECO:0007669"/>
    <property type="project" value="UniProtKB-ARBA"/>
</dbReference>
<dbReference type="InterPro" id="IPR050188">
    <property type="entry name" value="RluA_PseudoU_synthase"/>
</dbReference>
<dbReference type="AlphaFoldDB" id="A0A4Y8PH69"/>
<dbReference type="InterPro" id="IPR006145">
    <property type="entry name" value="PsdUridine_synth_RsuA/RluA"/>
</dbReference>
<dbReference type="InterPro" id="IPR006224">
    <property type="entry name" value="PsdUridine_synth_RluA-like_CS"/>
</dbReference>
<comment type="caution">
    <text evidence="4">The sequence shown here is derived from an EMBL/GenBank/DDBJ whole genome shotgun (WGS) entry which is preliminary data.</text>
</comment>
<evidence type="ECO:0000313" key="4">
    <source>
        <dbReference type="EMBL" id="TFE72509.1"/>
    </source>
</evidence>
<dbReference type="GO" id="GO:0003723">
    <property type="term" value="F:RNA binding"/>
    <property type="evidence" value="ECO:0007669"/>
    <property type="project" value="InterPro"/>
</dbReference>
<sequence length="268" mass="31214">MNFYEPSYPPRIIFENEDFLILDKPPFFLSHPTYKKKNPSILEWLQNQHPHVSFRLIHRLDRETSGLLLVAKNEAVASYFGRQMEKRLIQKGYLAICWGELKVDFLKIEAPIGYMGGSNGNSIVIRQGIVAHGANSISEVYPIGYGGGYSLLWIKPITGKLHQIRVHLSTIKHPLVGDKLYGPNPLFFLEFTKWGWTEEMRKVLLLPRHALHAATLSFFWKGNKQQFFSPLPEDLEKFLRNTKNFIEIKNPMLQKNSWEMTHILKKFY</sequence>
<dbReference type="CDD" id="cd02869">
    <property type="entry name" value="PseudoU_synth_RluA_like"/>
    <property type="match status" value="1"/>
</dbReference>
<proteinExistence type="inferred from homology"/>
<organism evidence="4 5">
    <name type="scientific">Methylacidiphilum caldifontis</name>
    <dbReference type="NCBI Taxonomy" id="2795386"/>
    <lineage>
        <taxon>Bacteria</taxon>
        <taxon>Pseudomonadati</taxon>
        <taxon>Verrucomicrobiota</taxon>
        <taxon>Methylacidiphilae</taxon>
        <taxon>Methylacidiphilales</taxon>
        <taxon>Methylacidiphilaceae</taxon>
        <taxon>Methylacidiphilum (ex Ratnadevi et al. 2023)</taxon>
    </lineage>
</organism>
<name>A0A4Y8PH69_9BACT</name>
<gene>
    <name evidence="4" type="ORF">A7Q10_03615</name>
</gene>
<keyword evidence="2" id="KW-0413">Isomerase</keyword>
<dbReference type="GO" id="GO:0000455">
    <property type="term" value="P:enzyme-directed rRNA pseudouridine synthesis"/>
    <property type="evidence" value="ECO:0007669"/>
    <property type="project" value="TreeGrafter"/>
</dbReference>
<evidence type="ECO:0000256" key="1">
    <source>
        <dbReference type="ARBA" id="ARBA00010876"/>
    </source>
</evidence>
<dbReference type="PROSITE" id="PS01129">
    <property type="entry name" value="PSI_RLU"/>
    <property type="match status" value="1"/>
</dbReference>
<dbReference type="EMBL" id="LXQC01000024">
    <property type="protein sequence ID" value="TFE72509.1"/>
    <property type="molecule type" value="Genomic_DNA"/>
</dbReference>
<dbReference type="GO" id="GO:0009982">
    <property type="term" value="F:pseudouridine synthase activity"/>
    <property type="evidence" value="ECO:0007669"/>
    <property type="project" value="InterPro"/>
</dbReference>
<accession>A0A4Y8PH69</accession>